<dbReference type="GO" id="GO:0003723">
    <property type="term" value="F:RNA binding"/>
    <property type="evidence" value="ECO:0007669"/>
    <property type="project" value="UniProtKB-KW"/>
</dbReference>
<keyword evidence="1" id="KW-0694">RNA-binding</keyword>
<evidence type="ECO:0000313" key="4">
    <source>
        <dbReference type="Proteomes" id="UP000662088"/>
    </source>
</evidence>
<sequence length="255" mass="29295">MISKEDLLKNFANEDKDSVIRIYDNLMLAKNKDIPVFSKNFCPPNIWSYFVENFNNNSFIVEADGAYDEADRRIISFNNQYFCEYPFICLKITNKSKFKDLTHKDYLGSIMSLGIEREKIGDLRVVHDYAVVPVYEDIANYITTSMEFVGRCPVEIEIVDKEHLPQSVFEEIVINIPSLRIDNYVSKLANVSRAKAIELMQNNKVSVNYCKIKEKSKEIQENNVITISGIGKFRTGSIVGNTKSGKNKVVIKKYI</sequence>
<protein>
    <submittedName>
        <fullName evidence="3">RNA-binding protein</fullName>
    </submittedName>
</protein>
<dbReference type="SMART" id="SM00363">
    <property type="entry name" value="S4"/>
    <property type="match status" value="1"/>
</dbReference>
<dbReference type="Proteomes" id="UP000662088">
    <property type="component" value="Unassembled WGS sequence"/>
</dbReference>
<reference evidence="3" key="1">
    <citation type="submission" date="2020-08" db="EMBL/GenBank/DDBJ databases">
        <title>Genome public.</title>
        <authorList>
            <person name="Liu C."/>
            <person name="Sun Q."/>
        </authorList>
    </citation>
    <scope>NUCLEOTIDE SEQUENCE</scope>
    <source>
        <strain evidence="3">NSJ-42</strain>
    </source>
</reference>
<dbReference type="AlphaFoldDB" id="A0A8I0DLK2"/>
<gene>
    <name evidence="3" type="ORF">H8R92_07360</name>
</gene>
<dbReference type="Pfam" id="PF17774">
    <property type="entry name" value="YlmH_RBD"/>
    <property type="match status" value="1"/>
</dbReference>
<dbReference type="EMBL" id="JACOOQ010000010">
    <property type="protein sequence ID" value="MBC5640253.1"/>
    <property type="molecule type" value="Genomic_DNA"/>
</dbReference>
<dbReference type="RefSeq" id="WP_022212633.1">
    <property type="nucleotide sequence ID" value="NZ_JACOOQ010000010.1"/>
</dbReference>
<feature type="domain" description="RNA-binding S4" evidence="2">
    <location>
        <begin position="179"/>
        <end position="255"/>
    </location>
</feature>
<dbReference type="PROSITE" id="PS50889">
    <property type="entry name" value="S4"/>
    <property type="match status" value="1"/>
</dbReference>
<evidence type="ECO:0000259" key="2">
    <source>
        <dbReference type="SMART" id="SM00363"/>
    </source>
</evidence>
<evidence type="ECO:0000256" key="1">
    <source>
        <dbReference type="PROSITE-ProRule" id="PRU00182"/>
    </source>
</evidence>
<accession>A0A8I0DLK2</accession>
<dbReference type="InterPro" id="IPR040591">
    <property type="entry name" value="RqcP2_RBD"/>
</dbReference>
<keyword evidence="4" id="KW-1185">Reference proteome</keyword>
<dbReference type="InterPro" id="IPR012677">
    <property type="entry name" value="Nucleotide-bd_a/b_plait_sf"/>
</dbReference>
<organism evidence="3 4">
    <name type="scientific">Clostridium lentum</name>
    <dbReference type="NCBI Taxonomy" id="2763037"/>
    <lineage>
        <taxon>Bacteria</taxon>
        <taxon>Bacillati</taxon>
        <taxon>Bacillota</taxon>
        <taxon>Clostridia</taxon>
        <taxon>Eubacteriales</taxon>
        <taxon>Clostridiaceae</taxon>
        <taxon>Clostridium</taxon>
    </lineage>
</organism>
<comment type="caution">
    <text evidence="3">The sequence shown here is derived from an EMBL/GenBank/DDBJ whole genome shotgun (WGS) entry which is preliminary data.</text>
</comment>
<dbReference type="SUPFAM" id="SSF55174">
    <property type="entry name" value="Alpha-L RNA-binding motif"/>
    <property type="match status" value="1"/>
</dbReference>
<dbReference type="Gene3D" id="3.30.70.330">
    <property type="match status" value="1"/>
</dbReference>
<proteinExistence type="predicted"/>
<name>A0A8I0DLK2_9CLOT</name>
<dbReference type="InterPro" id="IPR002942">
    <property type="entry name" value="S4_RNA-bd"/>
</dbReference>
<dbReference type="Gene3D" id="3.10.290.10">
    <property type="entry name" value="RNA-binding S4 domain"/>
    <property type="match status" value="1"/>
</dbReference>
<evidence type="ECO:0000313" key="3">
    <source>
        <dbReference type="EMBL" id="MBC5640253.1"/>
    </source>
</evidence>
<dbReference type="InterPro" id="IPR036986">
    <property type="entry name" value="S4_RNA-bd_sf"/>
</dbReference>
<dbReference type="CDD" id="cd00165">
    <property type="entry name" value="S4"/>
    <property type="match status" value="1"/>
</dbReference>